<evidence type="ECO:0000313" key="2">
    <source>
        <dbReference type="Proteomes" id="UP000006742"/>
    </source>
</evidence>
<name>D6ZHW1_MOBCV</name>
<sequence length="47" mass="5362">MPLSKSIALLTASANAIILNHFIFELRYQIRSKALWFMQLNAIRGEA</sequence>
<reference evidence="2" key="1">
    <citation type="submission" date="2010-03" db="EMBL/GenBank/DDBJ databases">
        <title>Complete sequence of Mobiluncus curtisii ATCC 43063.</title>
        <authorList>
            <person name="Muzny D."/>
            <person name="Qin X."/>
            <person name="Deng J."/>
            <person name="Jiang H."/>
            <person name="Liu Y."/>
            <person name="Qu J."/>
            <person name="Song X.-Z."/>
            <person name="Zhang L."/>
            <person name="Thornton R."/>
            <person name="Coyle M."/>
            <person name="Francisco L."/>
            <person name="Jackson L."/>
            <person name="Javaid M."/>
            <person name="Korchina V."/>
            <person name="Kovar C."/>
            <person name="Mata R."/>
            <person name="Mathew T."/>
            <person name="Ngo R."/>
            <person name="Nguyen L."/>
            <person name="Nguyen N."/>
            <person name="Okwuonu G."/>
            <person name="Ongeri F."/>
            <person name="Pham C."/>
            <person name="Simmons D."/>
            <person name="Wilczek-Boney K."/>
            <person name="Hale W."/>
            <person name="Jakkamsetti A."/>
            <person name="Pham P."/>
            <person name="Ruth R."/>
            <person name="San Lucas F."/>
            <person name="Warren J."/>
            <person name="Zhang J."/>
            <person name="Zhao Z."/>
            <person name="Zhou C."/>
            <person name="Zhu D."/>
            <person name="Lee S."/>
            <person name="Bess C."/>
            <person name="Blankenburg K."/>
            <person name="Forbes L."/>
            <person name="Fu Q."/>
            <person name="Gubbala S."/>
            <person name="Hirani K."/>
            <person name="Jayaseelan J.C."/>
            <person name="Lara F."/>
            <person name="Munidasa M."/>
            <person name="Palculict T."/>
            <person name="Patil S."/>
            <person name="Pu L.-L."/>
            <person name="Saada N."/>
            <person name="Tang L."/>
            <person name="Weissenberger G."/>
            <person name="Zhu Y."/>
            <person name="Hemphill L."/>
            <person name="Shang Y."/>
            <person name="Youmans B."/>
            <person name="Ayvaz T."/>
            <person name="Ross M."/>
            <person name="Santibanez J."/>
            <person name="Aqrawi P."/>
            <person name="Gross S."/>
            <person name="Joshi V."/>
            <person name="Fowler G."/>
            <person name="Nazareth L."/>
            <person name="Reid J."/>
            <person name="Worley K."/>
            <person name="Petrosino J."/>
            <person name="Highlander S."/>
            <person name="Gibbs R."/>
            <person name="Gibbs R."/>
        </authorList>
    </citation>
    <scope>NUCLEOTIDE SEQUENCE [LARGE SCALE GENOMIC DNA]</scope>
    <source>
        <strain evidence="2">ATCC 43063 / DSM 2711 / V125</strain>
    </source>
</reference>
<gene>
    <name evidence="1" type="ordered locus">HMPREF0573_11900</name>
</gene>
<dbReference type="Proteomes" id="UP000006742">
    <property type="component" value="Chromosome"/>
</dbReference>
<evidence type="ECO:0000313" key="1">
    <source>
        <dbReference type="EMBL" id="ADI68219.1"/>
    </source>
</evidence>
<proteinExistence type="predicted"/>
<dbReference type="EMBL" id="CP001992">
    <property type="protein sequence ID" value="ADI68219.1"/>
    <property type="molecule type" value="Genomic_DNA"/>
</dbReference>
<organism evidence="1 2">
    <name type="scientific">Mobiluncus curtisii (strain ATCC 43063 / DSM 2711 / V125)</name>
    <name type="common">Falcivibrio vaginalis</name>
    <dbReference type="NCBI Taxonomy" id="548479"/>
    <lineage>
        <taxon>Bacteria</taxon>
        <taxon>Bacillati</taxon>
        <taxon>Actinomycetota</taxon>
        <taxon>Actinomycetes</taxon>
        <taxon>Actinomycetales</taxon>
        <taxon>Actinomycetaceae</taxon>
        <taxon>Mobiluncus</taxon>
    </lineage>
</organism>
<accession>D6ZHW1</accession>
<keyword evidence="2" id="KW-1185">Reference proteome</keyword>
<protein>
    <submittedName>
        <fullName evidence="1">Uncharacterized protein</fullName>
    </submittedName>
</protein>
<dbReference type="AlphaFoldDB" id="D6ZHW1"/>
<dbReference type="HOGENOM" id="CLU_3170326_0_0_11"/>
<dbReference type="KEGG" id="mcu:HMPREF0573_11900"/>